<gene>
    <name evidence="1" type="ORF">GlitD10_2329</name>
</gene>
<name>A0A1J0AFH3_9CYAN</name>
<accession>A0A1J0AFH3</accession>
<proteinExistence type="predicted"/>
<dbReference type="Proteomes" id="UP000180235">
    <property type="component" value="Chromosome"/>
</dbReference>
<dbReference type="KEGG" id="glt:GlitD10_2329"/>
<dbReference type="RefSeq" id="WP_216634631.1">
    <property type="nucleotide sequence ID" value="NZ_CP017675.1"/>
</dbReference>
<evidence type="ECO:0008006" key="3">
    <source>
        <dbReference type="Google" id="ProtNLM"/>
    </source>
</evidence>
<dbReference type="STRING" id="1188229.GlitD10_2329"/>
<dbReference type="InterPro" id="IPR021291">
    <property type="entry name" value="Tsr0524-like"/>
</dbReference>
<dbReference type="EMBL" id="CP017675">
    <property type="protein sequence ID" value="APB34663.1"/>
    <property type="molecule type" value="Genomic_DNA"/>
</dbReference>
<evidence type="ECO:0000313" key="1">
    <source>
        <dbReference type="EMBL" id="APB34663.1"/>
    </source>
</evidence>
<organism evidence="1 2">
    <name type="scientific">Gloeomargarita lithophora Alchichica-D10</name>
    <dbReference type="NCBI Taxonomy" id="1188229"/>
    <lineage>
        <taxon>Bacteria</taxon>
        <taxon>Bacillati</taxon>
        <taxon>Cyanobacteriota</taxon>
        <taxon>Cyanophyceae</taxon>
        <taxon>Gloeomargaritales</taxon>
        <taxon>Gloeomargaritaceae</taxon>
        <taxon>Gloeomargarita</taxon>
    </lineage>
</organism>
<keyword evidence="2" id="KW-1185">Reference proteome</keyword>
<protein>
    <recommendedName>
        <fullName evidence="3">Cytochrome b6-f complex subunit PetP</fullName>
    </recommendedName>
</protein>
<dbReference type="Pfam" id="PF11061">
    <property type="entry name" value="Tsr0524-like"/>
    <property type="match status" value="1"/>
</dbReference>
<sequence length="71" mass="7958">MAAEMYLGQQVRVCCLKDRVGSEVGKKLGQVGVVSDMRVVDGKGIGLIVRFNDQSQTWFFLEELEPAFQLH</sequence>
<reference evidence="1 2" key="1">
    <citation type="submission" date="2016-10" db="EMBL/GenBank/DDBJ databases">
        <title>Description of Gloeomargarita lithophora gen. nov., sp. nov., a thylakoid-bearing basal-branching cyanobacterium with intracellular carbonates, and proposal for Gloeomargaritales ord. nov.</title>
        <authorList>
            <person name="Moreira D."/>
            <person name="Tavera R."/>
            <person name="Benzerara K."/>
            <person name="Skouri-Panet F."/>
            <person name="Couradeau E."/>
            <person name="Gerard E."/>
            <person name="Loussert C."/>
            <person name="Novelo E."/>
            <person name="Zivanovic Y."/>
            <person name="Lopez-Garcia P."/>
        </authorList>
    </citation>
    <scope>NUCLEOTIDE SEQUENCE [LARGE SCALE GENOMIC DNA]</scope>
    <source>
        <strain evidence="1 2">D10</strain>
    </source>
</reference>
<dbReference type="AlphaFoldDB" id="A0A1J0AFH3"/>
<evidence type="ECO:0000313" key="2">
    <source>
        <dbReference type="Proteomes" id="UP000180235"/>
    </source>
</evidence>